<proteinExistence type="predicted"/>
<organism evidence="1 2">
    <name type="scientific">Mycobacteroides franklinii</name>
    <dbReference type="NCBI Taxonomy" id="948102"/>
    <lineage>
        <taxon>Bacteria</taxon>
        <taxon>Bacillati</taxon>
        <taxon>Actinomycetota</taxon>
        <taxon>Actinomycetes</taxon>
        <taxon>Mycobacteriales</taxon>
        <taxon>Mycobacteriaceae</taxon>
        <taxon>Mycobacteroides</taxon>
    </lineage>
</organism>
<dbReference type="EMBL" id="RXLR01000010">
    <property type="protein sequence ID" value="TDH23874.1"/>
    <property type="molecule type" value="Genomic_DNA"/>
</dbReference>
<evidence type="ECO:0000313" key="2">
    <source>
        <dbReference type="Proteomes" id="UP000295627"/>
    </source>
</evidence>
<accession>A0A4R5PEK1</accession>
<name>A0A4R5PEK1_9MYCO</name>
<protein>
    <submittedName>
        <fullName evidence="1">Uncharacterized protein</fullName>
    </submittedName>
</protein>
<dbReference type="Proteomes" id="UP000295627">
    <property type="component" value="Unassembled WGS sequence"/>
</dbReference>
<sequence>MSTTPFTPVLTPGLTPDVTVREDPRAAAAKRIEEREALLASIPQRAQARLDYWEDRDNYSKGINNTPYLSSRPDRGVLKQVVDSATFLAEEPPLLIYKRMEALVAHVAQLAVAQSAGSEVSVAAVINVSRVAFPQVLHESGDGELDRLIDIGVAGMMVMRNVDTTCWYESRRDQFGDGVRKSWEYSFVFRPDELKWAGSHGAIDALTLK</sequence>
<dbReference type="RefSeq" id="WP_078334892.1">
    <property type="nucleotide sequence ID" value="NZ_MAFQ01000008.1"/>
</dbReference>
<reference evidence="1 2" key="1">
    <citation type="journal article" date="2019" name="Sci. Rep.">
        <title>Extended insight into the Mycobacterium chelonae-abscessus complex through whole genome sequencing of Mycobacterium salmoniphilum outbreak and Mycobacterium salmoniphilum-like strains.</title>
        <authorList>
            <person name="Behra P.R.K."/>
            <person name="Das S."/>
            <person name="Pettersson B.M.F."/>
            <person name="Shirreff L."/>
            <person name="DuCote T."/>
            <person name="Jacobsson K.G."/>
            <person name="Ennis D.G."/>
            <person name="Kirsebom L.A."/>
        </authorList>
    </citation>
    <scope>NUCLEOTIDE SEQUENCE [LARGE SCALE GENOMIC DNA]</scope>
    <source>
        <strain evidence="1 2">DSM 45524</strain>
    </source>
</reference>
<dbReference type="AlphaFoldDB" id="A0A4R5PEK1"/>
<comment type="caution">
    <text evidence="1">The sequence shown here is derived from an EMBL/GenBank/DDBJ whole genome shotgun (WGS) entry which is preliminary data.</text>
</comment>
<evidence type="ECO:0000313" key="1">
    <source>
        <dbReference type="EMBL" id="TDH23874.1"/>
    </source>
</evidence>
<gene>
    <name evidence="1" type="ORF">EJ571_06450</name>
</gene>